<name>A0A0C3BFM7_SERVB</name>
<protein>
    <submittedName>
        <fullName evidence="2">Uncharacterized protein</fullName>
    </submittedName>
</protein>
<dbReference type="SUPFAM" id="SSF51569">
    <property type="entry name" value="Aldolase"/>
    <property type="match status" value="1"/>
</dbReference>
<dbReference type="InterPro" id="IPR013785">
    <property type="entry name" value="Aldolase_TIM"/>
</dbReference>
<reference evidence="3" key="2">
    <citation type="submission" date="2015-01" db="EMBL/GenBank/DDBJ databases">
        <title>Evolutionary Origins and Diversification of the Mycorrhizal Mutualists.</title>
        <authorList>
            <consortium name="DOE Joint Genome Institute"/>
            <consortium name="Mycorrhizal Genomics Consortium"/>
            <person name="Kohler A."/>
            <person name="Kuo A."/>
            <person name="Nagy L.G."/>
            <person name="Floudas D."/>
            <person name="Copeland A."/>
            <person name="Barry K.W."/>
            <person name="Cichocki N."/>
            <person name="Veneault-Fourrey C."/>
            <person name="LaButti K."/>
            <person name="Lindquist E.A."/>
            <person name="Lipzen A."/>
            <person name="Lundell T."/>
            <person name="Morin E."/>
            <person name="Murat C."/>
            <person name="Riley R."/>
            <person name="Ohm R."/>
            <person name="Sun H."/>
            <person name="Tunlid A."/>
            <person name="Henrissat B."/>
            <person name="Grigoriev I.V."/>
            <person name="Hibbett D.S."/>
            <person name="Martin F."/>
        </authorList>
    </citation>
    <scope>NUCLEOTIDE SEQUENCE [LARGE SCALE GENOMIC DNA]</scope>
    <source>
        <strain evidence="3">MAFF 305830</strain>
    </source>
</reference>
<keyword evidence="1" id="KW-0704">Schiff base</keyword>
<dbReference type="HOGENOM" id="CLU_1504345_0_0_1"/>
<reference evidence="2 3" key="1">
    <citation type="submission" date="2014-04" db="EMBL/GenBank/DDBJ databases">
        <authorList>
            <consortium name="DOE Joint Genome Institute"/>
            <person name="Kuo A."/>
            <person name="Zuccaro A."/>
            <person name="Kohler A."/>
            <person name="Nagy L.G."/>
            <person name="Floudas D."/>
            <person name="Copeland A."/>
            <person name="Barry K.W."/>
            <person name="Cichocki N."/>
            <person name="Veneault-Fourrey C."/>
            <person name="LaButti K."/>
            <person name="Lindquist E.A."/>
            <person name="Lipzen A."/>
            <person name="Lundell T."/>
            <person name="Morin E."/>
            <person name="Murat C."/>
            <person name="Sun H."/>
            <person name="Tunlid A."/>
            <person name="Henrissat B."/>
            <person name="Grigoriev I.V."/>
            <person name="Hibbett D.S."/>
            <person name="Martin F."/>
            <person name="Nordberg H.P."/>
            <person name="Cantor M.N."/>
            <person name="Hua S.X."/>
        </authorList>
    </citation>
    <scope>NUCLEOTIDE SEQUENCE [LARGE SCALE GENOMIC DNA]</scope>
    <source>
        <strain evidence="2 3">MAFF 305830</strain>
    </source>
</reference>
<dbReference type="Gene3D" id="3.20.20.70">
    <property type="entry name" value="Aldolase class I"/>
    <property type="match status" value="1"/>
</dbReference>
<proteinExistence type="predicted"/>
<dbReference type="GO" id="GO:0006098">
    <property type="term" value="P:pentose-phosphate shunt"/>
    <property type="evidence" value="ECO:0007669"/>
    <property type="project" value="UniProtKB-UniPathway"/>
</dbReference>
<evidence type="ECO:0000313" key="2">
    <source>
        <dbReference type="EMBL" id="KIM30974.1"/>
    </source>
</evidence>
<dbReference type="Pfam" id="PF00923">
    <property type="entry name" value="TAL_FSA"/>
    <property type="match status" value="1"/>
</dbReference>
<evidence type="ECO:0000313" key="3">
    <source>
        <dbReference type="Proteomes" id="UP000054097"/>
    </source>
</evidence>
<dbReference type="Proteomes" id="UP000054097">
    <property type="component" value="Unassembled WGS sequence"/>
</dbReference>
<evidence type="ECO:0000256" key="1">
    <source>
        <dbReference type="ARBA" id="ARBA00023270"/>
    </source>
</evidence>
<keyword evidence="3" id="KW-1185">Reference proteome</keyword>
<gene>
    <name evidence="2" type="ORF">M408DRAFT_273548</name>
</gene>
<dbReference type="UniPathway" id="UPA00115">
    <property type="reaction ID" value="UER00414"/>
</dbReference>
<dbReference type="AlphaFoldDB" id="A0A0C3BFM7"/>
<organism evidence="2 3">
    <name type="scientific">Serendipita vermifera MAFF 305830</name>
    <dbReference type="NCBI Taxonomy" id="933852"/>
    <lineage>
        <taxon>Eukaryota</taxon>
        <taxon>Fungi</taxon>
        <taxon>Dikarya</taxon>
        <taxon>Basidiomycota</taxon>
        <taxon>Agaricomycotina</taxon>
        <taxon>Agaricomycetes</taxon>
        <taxon>Sebacinales</taxon>
        <taxon>Serendipitaceae</taxon>
        <taxon>Serendipita</taxon>
    </lineage>
</organism>
<dbReference type="InterPro" id="IPR001585">
    <property type="entry name" value="TAL/FSA"/>
</dbReference>
<dbReference type="STRING" id="933852.A0A0C3BFM7"/>
<accession>A0A0C3BFM7</accession>
<sequence>MTMVVTVAQAMACAQANVASISPPIAAIHQWNRRNNDSPFYDGESIQGHMGINFVKRMAQIFARHSYKTDIIPCDFATVEEVRMLTGIPKIALPVEVIQTLDVTSGVAVNTMDQVRGIALHRESDYYSDKAHFQEAAQAEPADIYNMIEEELLPDMRSLTNWITSVVDSYMTPYLTPVY</sequence>
<dbReference type="EMBL" id="KN824283">
    <property type="protein sequence ID" value="KIM30974.1"/>
    <property type="molecule type" value="Genomic_DNA"/>
</dbReference>
<dbReference type="GO" id="GO:0005975">
    <property type="term" value="P:carbohydrate metabolic process"/>
    <property type="evidence" value="ECO:0007669"/>
    <property type="project" value="InterPro"/>
</dbReference>